<evidence type="ECO:0000313" key="2">
    <source>
        <dbReference type="Proteomes" id="UP000264800"/>
    </source>
</evidence>
<keyword evidence="2" id="KW-1185">Reference proteome</keyword>
<dbReference type="OMA" id="MRHEAFQ"/>
<reference evidence="1" key="2">
    <citation type="submission" date="2025-09" db="UniProtKB">
        <authorList>
            <consortium name="Ensembl"/>
        </authorList>
    </citation>
    <scope>IDENTIFICATION</scope>
</reference>
<dbReference type="Ensembl" id="ENSKMAT00000020209.1">
    <property type="protein sequence ID" value="ENSKMAP00000019942.1"/>
    <property type="gene ID" value="ENSKMAG00000014833.1"/>
</dbReference>
<accession>A0A3Q3G738</accession>
<dbReference type="AlphaFoldDB" id="A0A3Q3G738"/>
<organism evidence="1 2">
    <name type="scientific">Kryptolebias marmoratus</name>
    <name type="common">Mangrove killifish</name>
    <name type="synonym">Rivulus marmoratus</name>
    <dbReference type="NCBI Taxonomy" id="37003"/>
    <lineage>
        <taxon>Eukaryota</taxon>
        <taxon>Metazoa</taxon>
        <taxon>Chordata</taxon>
        <taxon>Craniata</taxon>
        <taxon>Vertebrata</taxon>
        <taxon>Euteleostomi</taxon>
        <taxon>Actinopterygii</taxon>
        <taxon>Neopterygii</taxon>
        <taxon>Teleostei</taxon>
        <taxon>Neoteleostei</taxon>
        <taxon>Acanthomorphata</taxon>
        <taxon>Ovalentaria</taxon>
        <taxon>Atherinomorphae</taxon>
        <taxon>Cyprinodontiformes</taxon>
        <taxon>Rivulidae</taxon>
        <taxon>Kryptolebias</taxon>
    </lineage>
</organism>
<name>A0A3Q3G738_KRYMA</name>
<proteinExistence type="predicted"/>
<dbReference type="Proteomes" id="UP000264800">
    <property type="component" value="Unplaced"/>
</dbReference>
<protein>
    <submittedName>
        <fullName evidence="1">Uncharacterized protein</fullName>
    </submittedName>
</protein>
<reference evidence="1" key="1">
    <citation type="submission" date="2025-08" db="UniProtKB">
        <authorList>
            <consortium name="Ensembl"/>
        </authorList>
    </citation>
    <scope>IDENTIFICATION</scope>
</reference>
<evidence type="ECO:0000313" key="1">
    <source>
        <dbReference type="Ensembl" id="ENSKMAP00000019942.1"/>
    </source>
</evidence>
<dbReference type="STRING" id="37003.ENSKMAP00000019942"/>
<sequence length="147" mass="17130">TWDQHEVRFCPAGPSDVHVHWLMNGHSLDTPVKEHRRPLGQRVVLVSSWLRGGPLIRDARYHCVAEASTGKVDKVTWFYSTDENIPSRDLSQWRGALSEHEQLLKRWEKAWVGPCSECGKEVYDSNYLTYYTCTSLYLQCMFELREV</sequence>